<evidence type="ECO:0000313" key="1">
    <source>
        <dbReference type="EMBL" id="KAK9147194.1"/>
    </source>
</evidence>
<proteinExistence type="predicted"/>
<protein>
    <submittedName>
        <fullName evidence="1">Uncharacterized protein</fullName>
    </submittedName>
</protein>
<sequence>MRATRCHGDGWYTLDENSSIYKPTLVHSSHFCMLETNEIKYRAAGNLVIAGKLGV</sequence>
<keyword evidence="2" id="KW-1185">Reference proteome</keyword>
<reference evidence="1 2" key="1">
    <citation type="submission" date="2024-01" db="EMBL/GenBank/DDBJ databases">
        <title>Genome assemblies of Stephania.</title>
        <authorList>
            <person name="Yang L."/>
        </authorList>
    </citation>
    <scope>NUCLEOTIDE SEQUENCE [LARGE SCALE GENOMIC DNA]</scope>
    <source>
        <strain evidence="1">JXDWG</strain>
        <tissue evidence="1">Leaf</tissue>
    </source>
</reference>
<evidence type="ECO:0000313" key="2">
    <source>
        <dbReference type="Proteomes" id="UP001419268"/>
    </source>
</evidence>
<gene>
    <name evidence="1" type="ORF">Scep_005951</name>
</gene>
<accession>A0AAP0K8M4</accession>
<comment type="caution">
    <text evidence="1">The sequence shown here is derived from an EMBL/GenBank/DDBJ whole genome shotgun (WGS) entry which is preliminary data.</text>
</comment>
<name>A0AAP0K8M4_9MAGN</name>
<dbReference type="EMBL" id="JBBNAG010000003">
    <property type="protein sequence ID" value="KAK9147194.1"/>
    <property type="molecule type" value="Genomic_DNA"/>
</dbReference>
<organism evidence="1 2">
    <name type="scientific">Stephania cephalantha</name>
    <dbReference type="NCBI Taxonomy" id="152367"/>
    <lineage>
        <taxon>Eukaryota</taxon>
        <taxon>Viridiplantae</taxon>
        <taxon>Streptophyta</taxon>
        <taxon>Embryophyta</taxon>
        <taxon>Tracheophyta</taxon>
        <taxon>Spermatophyta</taxon>
        <taxon>Magnoliopsida</taxon>
        <taxon>Ranunculales</taxon>
        <taxon>Menispermaceae</taxon>
        <taxon>Menispermoideae</taxon>
        <taxon>Cissampelideae</taxon>
        <taxon>Stephania</taxon>
    </lineage>
</organism>
<dbReference type="Proteomes" id="UP001419268">
    <property type="component" value="Unassembled WGS sequence"/>
</dbReference>
<dbReference type="AlphaFoldDB" id="A0AAP0K8M4"/>